<evidence type="ECO:0000256" key="4">
    <source>
        <dbReference type="ARBA" id="ARBA00023136"/>
    </source>
</evidence>
<comment type="subcellular location">
    <subcellularLocation>
        <location evidence="1">Cell membrane</location>
        <topology evidence="1">Multi-pass membrane protein</topology>
    </subcellularLocation>
</comment>
<comment type="caution">
    <text evidence="7">The sequence shown here is derived from an EMBL/GenBank/DDBJ whole genome shotgun (WGS) entry which is preliminary data.</text>
</comment>
<dbReference type="InterPro" id="IPR011701">
    <property type="entry name" value="MFS"/>
</dbReference>
<feature type="transmembrane region" description="Helical" evidence="5">
    <location>
        <begin position="241"/>
        <end position="263"/>
    </location>
</feature>
<dbReference type="InterPro" id="IPR020846">
    <property type="entry name" value="MFS_dom"/>
</dbReference>
<keyword evidence="2 5" id="KW-0812">Transmembrane</keyword>
<feature type="transmembrane region" description="Helical" evidence="5">
    <location>
        <begin position="369"/>
        <end position="389"/>
    </location>
</feature>
<gene>
    <name evidence="7" type="ORF">ACFPCV_18605</name>
</gene>
<feature type="transmembrane region" description="Helical" evidence="5">
    <location>
        <begin position="154"/>
        <end position="174"/>
    </location>
</feature>
<keyword evidence="3 5" id="KW-1133">Transmembrane helix</keyword>
<evidence type="ECO:0000256" key="2">
    <source>
        <dbReference type="ARBA" id="ARBA00022692"/>
    </source>
</evidence>
<keyword evidence="8" id="KW-1185">Reference proteome</keyword>
<feature type="transmembrane region" description="Helical" evidence="5">
    <location>
        <begin position="96"/>
        <end position="114"/>
    </location>
</feature>
<evidence type="ECO:0000259" key="6">
    <source>
        <dbReference type="PROSITE" id="PS50850"/>
    </source>
</evidence>
<feature type="transmembrane region" description="Helical" evidence="5">
    <location>
        <begin position="34"/>
        <end position="52"/>
    </location>
</feature>
<dbReference type="SUPFAM" id="SSF103473">
    <property type="entry name" value="MFS general substrate transporter"/>
    <property type="match status" value="1"/>
</dbReference>
<reference evidence="8" key="1">
    <citation type="journal article" date="2019" name="Int. J. Syst. Evol. Microbiol.">
        <title>The Global Catalogue of Microorganisms (GCM) 10K type strain sequencing project: providing services to taxonomists for standard genome sequencing and annotation.</title>
        <authorList>
            <consortium name="The Broad Institute Genomics Platform"/>
            <consortium name="The Broad Institute Genome Sequencing Center for Infectious Disease"/>
            <person name="Wu L."/>
            <person name="Ma J."/>
        </authorList>
    </citation>
    <scope>NUCLEOTIDE SEQUENCE [LARGE SCALE GENOMIC DNA]</scope>
    <source>
        <strain evidence="8">ZS-22-S1</strain>
    </source>
</reference>
<dbReference type="RefSeq" id="WP_378057487.1">
    <property type="nucleotide sequence ID" value="NZ_JBHSIS010000008.1"/>
</dbReference>
<protein>
    <submittedName>
        <fullName evidence="7">MFS transporter</fullName>
    </submittedName>
</protein>
<dbReference type="PANTHER" id="PTHR11360:SF304">
    <property type="entry name" value="MFS DOMAIN-CONTAINING PROTEIN"/>
    <property type="match status" value="1"/>
</dbReference>
<name>A0ABV9S7G8_9PSEU</name>
<evidence type="ECO:0000256" key="3">
    <source>
        <dbReference type="ARBA" id="ARBA00022989"/>
    </source>
</evidence>
<organism evidence="7 8">
    <name type="scientific">Actinophytocola glycyrrhizae</name>
    <dbReference type="NCBI Taxonomy" id="2044873"/>
    <lineage>
        <taxon>Bacteria</taxon>
        <taxon>Bacillati</taxon>
        <taxon>Actinomycetota</taxon>
        <taxon>Actinomycetes</taxon>
        <taxon>Pseudonocardiales</taxon>
        <taxon>Pseudonocardiaceae</taxon>
    </lineage>
</organism>
<dbReference type="PROSITE" id="PS50850">
    <property type="entry name" value="MFS"/>
    <property type="match status" value="1"/>
</dbReference>
<feature type="transmembrane region" description="Helical" evidence="5">
    <location>
        <begin position="180"/>
        <end position="200"/>
    </location>
</feature>
<feature type="transmembrane region" description="Helical" evidence="5">
    <location>
        <begin position="120"/>
        <end position="142"/>
    </location>
</feature>
<dbReference type="EMBL" id="JBHSIS010000008">
    <property type="protein sequence ID" value="MFC4855526.1"/>
    <property type="molecule type" value="Genomic_DNA"/>
</dbReference>
<dbReference type="Proteomes" id="UP001595859">
    <property type="component" value="Unassembled WGS sequence"/>
</dbReference>
<feature type="domain" description="Major facilitator superfamily (MFS) profile" evidence="6">
    <location>
        <begin position="235"/>
        <end position="439"/>
    </location>
</feature>
<proteinExistence type="predicted"/>
<accession>A0ABV9S7G8</accession>
<feature type="transmembrane region" description="Helical" evidence="5">
    <location>
        <begin position="395"/>
        <end position="414"/>
    </location>
</feature>
<dbReference type="Gene3D" id="1.20.1250.20">
    <property type="entry name" value="MFS general substrate transporter like domains"/>
    <property type="match status" value="2"/>
</dbReference>
<evidence type="ECO:0000313" key="8">
    <source>
        <dbReference type="Proteomes" id="UP001595859"/>
    </source>
</evidence>
<feature type="transmembrane region" description="Helical" evidence="5">
    <location>
        <begin position="269"/>
        <end position="292"/>
    </location>
</feature>
<dbReference type="Pfam" id="PF07690">
    <property type="entry name" value="MFS_1"/>
    <property type="match status" value="1"/>
</dbReference>
<dbReference type="InterPro" id="IPR036259">
    <property type="entry name" value="MFS_trans_sf"/>
</dbReference>
<feature type="transmembrane region" description="Helical" evidence="5">
    <location>
        <begin position="329"/>
        <end position="349"/>
    </location>
</feature>
<dbReference type="PANTHER" id="PTHR11360">
    <property type="entry name" value="MONOCARBOXYLATE TRANSPORTER"/>
    <property type="match status" value="1"/>
</dbReference>
<evidence type="ECO:0000256" key="5">
    <source>
        <dbReference type="SAM" id="Phobius"/>
    </source>
</evidence>
<feature type="transmembrane region" description="Helical" evidence="5">
    <location>
        <begin position="64"/>
        <end position="84"/>
    </location>
</feature>
<evidence type="ECO:0000313" key="7">
    <source>
        <dbReference type="EMBL" id="MFC4855526.1"/>
    </source>
</evidence>
<feature type="transmembrane region" description="Helical" evidence="5">
    <location>
        <begin position="304"/>
        <end position="323"/>
    </location>
</feature>
<sequence>MSTSVDFLGRRFQVGPSPGELVGRDRSWALRASWAAMAAIGILQYGFGSLVPSLVDRDWSPLDVFWLLALWTVFQAGAGFPVAFLRERGRIGPRTAMIAGAVLLPLGPLSLAFGDAFAAVIGYSVLSGTGAGLVYATCSSTVAKWYPERQAAKVSLATGAFAYGSVPFAIAFLFAPVAPALTITAVVVFVVVLAAGTLMVDPPANWWPASVDPREWMLEQRASAVRQYSPREAMRTGVAPLMYLILFIASAVSLFDITFLATLGGTIDAPLVMVAVGTGVLLGANGAGRAAAIRVSDRLGRTRTLAWVLAILGLGQLFLASAASTGATAMLVFAALLAGIGGGAFYPLFASLVREFFGDQSAGARRTHAAVYSAKAFGGVLGVGVGAAVVPSWGYTPVLLLACALALASATMCVKLRQPGRFLPGLPPRRVATVPPPRA</sequence>
<dbReference type="InterPro" id="IPR050327">
    <property type="entry name" value="Proton-linked_MCT"/>
</dbReference>
<keyword evidence="4 5" id="KW-0472">Membrane</keyword>
<evidence type="ECO:0000256" key="1">
    <source>
        <dbReference type="ARBA" id="ARBA00004651"/>
    </source>
</evidence>